<accession>A0A9W7GHH2</accession>
<sequence length="636" mass="73273">MSGDMVVEEMDFSDMQPTPQRNRIFGRDVKPDLEAKKELDKKMVKQYRNMAKDVSKEVQVHLDAKYSEENKRLMREEHEREQLMRRKKERDKKLRKKRTSRMSRVERKSQQQNEEEEAKLRFERMSLDEKAAVRRKERKTKTELSGGLDMFVDSDNLDEDALRKQLNGVKLTSHNFNTYRNSHTKIAENMANRSPLLSPISKAIHKAPKLPGGLYGSPKYELPDDVTLLPSDDFDVNDVIRSTAVPSLDIAEKGGQVIKKDKFGKRRGKAIDHNQKETRRQEAPRKTLMEKFRRTIRMTNPGGFFGGRDKEGSDKRRSSREEEEDPGDEKEENDDEDFVRQPRKSRATLVAQKAGMAVVGGGLTASTEAIAQTGKLTGTILRMTTRVAALAAKTAEPHISRTSSIIGKQVFQSTMEKSLMRKMRASQGDPNKKLSKAYKKKWLAACVIQRNFRIFYEREGGLKHHRAARVITQSIKDYISMINMEKWHMVIEMEREDKRDREDRETRATLKNFKSARLKKQIRRAGAERAAKAVGWGSSAMKTAKWTPRDEAVMCACFMKFGFPTGDADWQMFYKYFPEKPRRNVRTKLNAMKDDGMLSDPATMQGIDKKELQQLGLQIVVKKSEKKKAINLQDLL</sequence>
<evidence type="ECO:0000313" key="3">
    <source>
        <dbReference type="Proteomes" id="UP001165065"/>
    </source>
</evidence>
<feature type="compositionally biased region" description="Basic and acidic residues" evidence="1">
    <location>
        <begin position="70"/>
        <end position="84"/>
    </location>
</feature>
<feature type="compositionally biased region" description="Basic and acidic residues" evidence="1">
    <location>
        <begin position="269"/>
        <end position="293"/>
    </location>
</feature>
<feature type="compositionally biased region" description="Basic residues" evidence="1">
    <location>
        <begin position="85"/>
        <end position="101"/>
    </location>
</feature>
<dbReference type="EMBL" id="BRYA01001530">
    <property type="protein sequence ID" value="GMI44989.1"/>
    <property type="molecule type" value="Genomic_DNA"/>
</dbReference>
<feature type="region of interest" description="Disordered" evidence="1">
    <location>
        <begin position="1"/>
        <end position="29"/>
    </location>
</feature>
<reference evidence="3" key="1">
    <citation type="journal article" date="2023" name="Commun. Biol.">
        <title>Genome analysis of Parmales, the sister group of diatoms, reveals the evolutionary specialization of diatoms from phago-mixotrophs to photoautotrophs.</title>
        <authorList>
            <person name="Ban H."/>
            <person name="Sato S."/>
            <person name="Yoshikawa S."/>
            <person name="Yamada K."/>
            <person name="Nakamura Y."/>
            <person name="Ichinomiya M."/>
            <person name="Sato N."/>
            <person name="Blanc-Mathieu R."/>
            <person name="Endo H."/>
            <person name="Kuwata A."/>
            <person name="Ogata H."/>
        </authorList>
    </citation>
    <scope>NUCLEOTIDE SEQUENCE [LARGE SCALE GENOMIC DNA]</scope>
</reference>
<keyword evidence="3" id="KW-1185">Reference proteome</keyword>
<feature type="region of interest" description="Disordered" evidence="1">
    <location>
        <begin position="70"/>
        <end position="117"/>
    </location>
</feature>
<protein>
    <submittedName>
        <fullName evidence="2">Uncharacterized protein</fullName>
    </submittedName>
</protein>
<dbReference type="Proteomes" id="UP001165065">
    <property type="component" value="Unassembled WGS sequence"/>
</dbReference>
<comment type="caution">
    <text evidence="2">The sequence shown here is derived from an EMBL/GenBank/DDBJ whole genome shotgun (WGS) entry which is preliminary data.</text>
</comment>
<feature type="compositionally biased region" description="Acidic residues" evidence="1">
    <location>
        <begin position="1"/>
        <end position="12"/>
    </location>
</feature>
<dbReference type="OrthoDB" id="197215at2759"/>
<feature type="compositionally biased region" description="Acidic residues" evidence="1">
    <location>
        <begin position="321"/>
        <end position="337"/>
    </location>
</feature>
<feature type="region of interest" description="Disordered" evidence="1">
    <location>
        <begin position="259"/>
        <end position="347"/>
    </location>
</feature>
<dbReference type="AlphaFoldDB" id="A0A9W7GHH2"/>
<proteinExistence type="predicted"/>
<gene>
    <name evidence="2" type="ORF">TrCOL_g9313</name>
</gene>
<evidence type="ECO:0000313" key="2">
    <source>
        <dbReference type="EMBL" id="GMI44989.1"/>
    </source>
</evidence>
<feature type="compositionally biased region" description="Basic and acidic residues" evidence="1">
    <location>
        <begin position="307"/>
        <end position="320"/>
    </location>
</feature>
<organism evidence="2 3">
    <name type="scientific">Triparma columacea</name>
    <dbReference type="NCBI Taxonomy" id="722753"/>
    <lineage>
        <taxon>Eukaryota</taxon>
        <taxon>Sar</taxon>
        <taxon>Stramenopiles</taxon>
        <taxon>Ochrophyta</taxon>
        <taxon>Bolidophyceae</taxon>
        <taxon>Parmales</taxon>
        <taxon>Triparmaceae</taxon>
        <taxon>Triparma</taxon>
    </lineage>
</organism>
<evidence type="ECO:0000256" key="1">
    <source>
        <dbReference type="SAM" id="MobiDB-lite"/>
    </source>
</evidence>
<name>A0A9W7GHH2_9STRA</name>